<reference evidence="2" key="1">
    <citation type="journal article" date="2013" name="Genome Biol.">
        <title>Reference genomes and transcriptomes of Nicotiana sylvestris and Nicotiana tomentosiformis.</title>
        <authorList>
            <person name="Sierro N."/>
            <person name="Battey J.N."/>
            <person name="Ouadi S."/>
            <person name="Bovet L."/>
            <person name="Goepfert S."/>
            <person name="Bakaher N."/>
            <person name="Peitsch M.C."/>
            <person name="Ivanov N.V."/>
        </authorList>
    </citation>
    <scope>NUCLEOTIDE SEQUENCE [LARGE SCALE GENOMIC DNA]</scope>
</reference>
<organism evidence="2 3">
    <name type="scientific">Nicotiana sylvestris</name>
    <name type="common">Wood tobacco</name>
    <name type="synonym">South American tobacco</name>
    <dbReference type="NCBI Taxonomy" id="4096"/>
    <lineage>
        <taxon>Eukaryota</taxon>
        <taxon>Viridiplantae</taxon>
        <taxon>Streptophyta</taxon>
        <taxon>Embryophyta</taxon>
        <taxon>Tracheophyta</taxon>
        <taxon>Spermatophyta</taxon>
        <taxon>Magnoliopsida</taxon>
        <taxon>eudicotyledons</taxon>
        <taxon>Gunneridae</taxon>
        <taxon>Pentapetalae</taxon>
        <taxon>asterids</taxon>
        <taxon>lamiids</taxon>
        <taxon>Solanales</taxon>
        <taxon>Solanaceae</taxon>
        <taxon>Nicotianoideae</taxon>
        <taxon>Nicotianeae</taxon>
        <taxon>Nicotiana</taxon>
    </lineage>
</organism>
<keyword evidence="2" id="KW-1185">Reference proteome</keyword>
<dbReference type="Pfam" id="PF03732">
    <property type="entry name" value="Retrotrans_gag"/>
    <property type="match status" value="1"/>
</dbReference>
<dbReference type="Proteomes" id="UP000189701">
    <property type="component" value="Unplaced"/>
</dbReference>
<gene>
    <name evidence="3" type="primary">LOC104243998</name>
</gene>
<protein>
    <submittedName>
        <fullName evidence="3">Uncharacterized protein LOC104243998</fullName>
    </submittedName>
</protein>
<sequence length="192" mass="22037">MAAQPVVPVQPVVRATTSEEKQLRLGRYKKYDPPTFSSLASESAYGFLEECHRILRIMGIVESSRVAFTTFQLRGATYKWWWAYELGSSAESVLLTWDAWRVKFEQLRQGTISVSEYAVRFSDLARHAPTLVSTIRERVHQFIEGHHPSIRTSMDWELEIDISYQQTMSIARRVEGMLARQARQGERGQAGP</sequence>
<name>A0A1U7Y385_NICSY</name>
<reference evidence="3" key="2">
    <citation type="submission" date="2025-08" db="UniProtKB">
        <authorList>
            <consortium name="RefSeq"/>
        </authorList>
    </citation>
    <scope>IDENTIFICATION</scope>
    <source>
        <tissue evidence="3">Leaf</tissue>
    </source>
</reference>
<dbReference type="InterPro" id="IPR005162">
    <property type="entry name" value="Retrotrans_gag_dom"/>
</dbReference>
<evidence type="ECO:0000313" key="2">
    <source>
        <dbReference type="Proteomes" id="UP000189701"/>
    </source>
</evidence>
<dbReference type="AlphaFoldDB" id="A0A1U7Y385"/>
<feature type="domain" description="Retrotransposon gag" evidence="1">
    <location>
        <begin position="97"/>
        <end position="145"/>
    </location>
</feature>
<proteinExistence type="predicted"/>
<dbReference type="RefSeq" id="XP_009797593.1">
    <property type="nucleotide sequence ID" value="XM_009799291.1"/>
</dbReference>
<accession>A0A1U7Y385</accession>
<evidence type="ECO:0000313" key="3">
    <source>
        <dbReference type="RefSeq" id="XP_009797593.1"/>
    </source>
</evidence>
<evidence type="ECO:0000259" key="1">
    <source>
        <dbReference type="Pfam" id="PF03732"/>
    </source>
</evidence>